<comment type="similarity">
    <text evidence="2">Belongs to the bacterial solute-binding protein 5 family.</text>
</comment>
<dbReference type="PIRSF" id="PIRSF002741">
    <property type="entry name" value="MppA"/>
    <property type="match status" value="1"/>
</dbReference>
<evidence type="ECO:0000256" key="4">
    <source>
        <dbReference type="ARBA" id="ARBA00022729"/>
    </source>
</evidence>
<dbReference type="PANTHER" id="PTHR30290">
    <property type="entry name" value="PERIPLASMIC BINDING COMPONENT OF ABC TRANSPORTER"/>
    <property type="match status" value="1"/>
</dbReference>
<feature type="domain" description="Solute-binding protein family 5" evidence="6">
    <location>
        <begin position="90"/>
        <end position="490"/>
    </location>
</feature>
<dbReference type="Gene3D" id="3.90.76.10">
    <property type="entry name" value="Dipeptide-binding Protein, Domain 1"/>
    <property type="match status" value="1"/>
</dbReference>
<evidence type="ECO:0000259" key="6">
    <source>
        <dbReference type="Pfam" id="PF00496"/>
    </source>
</evidence>
<dbReference type="InterPro" id="IPR000914">
    <property type="entry name" value="SBP_5_dom"/>
</dbReference>
<dbReference type="PANTHER" id="PTHR30290:SF10">
    <property type="entry name" value="PERIPLASMIC OLIGOPEPTIDE-BINDING PROTEIN-RELATED"/>
    <property type="match status" value="1"/>
</dbReference>
<dbReference type="InterPro" id="IPR039424">
    <property type="entry name" value="SBP_5"/>
</dbReference>
<evidence type="ECO:0000256" key="3">
    <source>
        <dbReference type="ARBA" id="ARBA00022448"/>
    </source>
</evidence>
<dbReference type="Gene3D" id="3.10.105.10">
    <property type="entry name" value="Dipeptide-binding Protein, Domain 3"/>
    <property type="match status" value="1"/>
</dbReference>
<dbReference type="EMBL" id="AP025292">
    <property type="protein sequence ID" value="BDD00440.1"/>
    <property type="molecule type" value="Genomic_DNA"/>
</dbReference>
<dbReference type="CDD" id="cd00995">
    <property type="entry name" value="PBP2_NikA_DppA_OppA_like"/>
    <property type="match status" value="1"/>
</dbReference>
<keyword evidence="3" id="KW-0813">Transport</keyword>
<feature type="signal peptide" evidence="5">
    <location>
        <begin position="1"/>
        <end position="21"/>
    </location>
</feature>
<dbReference type="InterPro" id="IPR030678">
    <property type="entry name" value="Peptide/Ni-bd"/>
</dbReference>
<evidence type="ECO:0000313" key="7">
    <source>
        <dbReference type="EMBL" id="BDD00440.1"/>
    </source>
</evidence>
<evidence type="ECO:0000313" key="8">
    <source>
        <dbReference type="Proteomes" id="UP001354989"/>
    </source>
</evidence>
<evidence type="ECO:0000256" key="2">
    <source>
        <dbReference type="ARBA" id="ARBA00005695"/>
    </source>
</evidence>
<evidence type="ECO:0000256" key="5">
    <source>
        <dbReference type="SAM" id="SignalP"/>
    </source>
</evidence>
<protein>
    <submittedName>
        <fullName evidence="7">Peptide ABC transporter substrate-binding protein</fullName>
    </submittedName>
</protein>
<feature type="chain" id="PRO_5046729094" evidence="5">
    <location>
        <begin position="22"/>
        <end position="593"/>
    </location>
</feature>
<name>A0ABN6LBD6_9BACT</name>
<dbReference type="Gene3D" id="3.40.190.10">
    <property type="entry name" value="Periplasmic binding protein-like II"/>
    <property type="match status" value="1"/>
</dbReference>
<dbReference type="Pfam" id="PF00496">
    <property type="entry name" value="SBP_bac_5"/>
    <property type="match status" value="1"/>
</dbReference>
<dbReference type="RefSeq" id="WP_338397323.1">
    <property type="nucleotide sequence ID" value="NZ_AP025292.1"/>
</dbReference>
<dbReference type="PROSITE" id="PS51257">
    <property type="entry name" value="PROKAR_LIPOPROTEIN"/>
    <property type="match status" value="1"/>
</dbReference>
<comment type="subcellular location">
    <subcellularLocation>
        <location evidence="1">Cell envelope</location>
    </subcellularLocation>
</comment>
<dbReference type="Proteomes" id="UP001354989">
    <property type="component" value="Chromosome"/>
</dbReference>
<evidence type="ECO:0000256" key="1">
    <source>
        <dbReference type="ARBA" id="ARBA00004196"/>
    </source>
</evidence>
<organism evidence="7 8">
    <name type="scientific">Persicobacter psychrovividus</name>
    <dbReference type="NCBI Taxonomy" id="387638"/>
    <lineage>
        <taxon>Bacteria</taxon>
        <taxon>Pseudomonadati</taxon>
        <taxon>Bacteroidota</taxon>
        <taxon>Cytophagia</taxon>
        <taxon>Cytophagales</taxon>
        <taxon>Persicobacteraceae</taxon>
        <taxon>Persicobacter</taxon>
    </lineage>
</organism>
<keyword evidence="4 5" id="KW-0732">Signal</keyword>
<reference evidence="7 8" key="1">
    <citation type="submission" date="2021-12" db="EMBL/GenBank/DDBJ databases">
        <title>Genome sequencing of bacteria with rrn-lacking chromosome and rrn-plasmid.</title>
        <authorList>
            <person name="Anda M."/>
            <person name="Iwasaki W."/>
        </authorList>
    </citation>
    <scope>NUCLEOTIDE SEQUENCE [LARGE SCALE GENOMIC DNA]</scope>
    <source>
        <strain evidence="7 8">NBRC 101262</strain>
    </source>
</reference>
<sequence length="593" mass="67884">MNICKSIILPLLSLLLLTACGIGQEGQNDEMSHHIEAKGGRNYGGVFRLNETENIKTLFPPSITDAYSYRVANPIFEGLFTFDQSDISNIKPLLVDHYELSDDRTVYTFHLKQGVFFHDDPCFGGKGRELVAEDVRYCLTQLCTQNLQNKNFAAFKDMILGAKEYYAASANGQKPNQPLEGVNVLNKYTVQVTLQKPNALFMVALARPAAYIYPHEAVEKYGLDVRTHPVGTGPFFLSNIDEDVSVILKKNLHYHRNDQFGNPLPFLDALSMSFIKDKKTELLEFKKGKLDMVYRLPTEYIIEILEEAAQKGMNVPQDYVLQRVPEMISQYLTFRNDQGVFKDINVRKAINFAIDRHRILDFVLNGEGYAPAEHGVTPPVFKNYKINNINGFTLNLDSAQYYLQKAGYNRKNPFPTIKIMLNAEGDRNTFVALEIQKELKDHLNINLELQILPFSQLLEKSFSGDFSLVRTAWLADYPSPENFLWQFYGDHVPDSPNAQSVPNIGRFKDKKYDALFDQAINASSIDEANKYFKKAENYLMTQAPIVPLWYDEGYRLVKTEVENFPNNPMQFRDFSEVYFKPHTDQQISAVQEH</sequence>
<proteinExistence type="inferred from homology"/>
<gene>
    <name evidence="7" type="ORF">PEPS_27200</name>
</gene>
<accession>A0ABN6LBD6</accession>
<dbReference type="SUPFAM" id="SSF53850">
    <property type="entry name" value="Periplasmic binding protein-like II"/>
    <property type="match status" value="1"/>
</dbReference>
<keyword evidence="8" id="KW-1185">Reference proteome</keyword>